<keyword evidence="2 7" id="KW-0378">Hydrolase</keyword>
<evidence type="ECO:0000259" key="11">
    <source>
        <dbReference type="PROSITE" id="PS51195"/>
    </source>
</evidence>
<dbReference type="SMART" id="SM00487">
    <property type="entry name" value="DEXDc"/>
    <property type="match status" value="1"/>
</dbReference>
<dbReference type="CDD" id="cd00268">
    <property type="entry name" value="DEADc"/>
    <property type="match status" value="1"/>
</dbReference>
<feature type="compositionally biased region" description="Basic and acidic residues" evidence="8">
    <location>
        <begin position="435"/>
        <end position="453"/>
    </location>
</feature>
<evidence type="ECO:0000256" key="1">
    <source>
        <dbReference type="ARBA" id="ARBA00022741"/>
    </source>
</evidence>
<dbReference type="GO" id="GO:0005829">
    <property type="term" value="C:cytosol"/>
    <property type="evidence" value="ECO:0007669"/>
    <property type="project" value="TreeGrafter"/>
</dbReference>
<dbReference type="InterPro" id="IPR027417">
    <property type="entry name" value="P-loop_NTPase"/>
</dbReference>
<dbReference type="PROSITE" id="PS51194">
    <property type="entry name" value="HELICASE_CTER"/>
    <property type="match status" value="1"/>
</dbReference>
<organism evidence="12 13">
    <name type="scientific">Candidatus Aveggerthella stercoripullorum</name>
    <dbReference type="NCBI Taxonomy" id="2840688"/>
    <lineage>
        <taxon>Bacteria</taxon>
        <taxon>Bacillati</taxon>
        <taxon>Actinomycetota</taxon>
        <taxon>Coriobacteriia</taxon>
        <taxon>Eggerthellales</taxon>
        <taxon>Eggerthellaceae</taxon>
        <taxon>Eggerthellaceae incertae sedis</taxon>
        <taxon>Candidatus Aveggerthella</taxon>
    </lineage>
</organism>
<dbReference type="SUPFAM" id="SSF52540">
    <property type="entry name" value="P-loop containing nucleoside triphosphate hydrolases"/>
    <property type="match status" value="1"/>
</dbReference>
<dbReference type="InterPro" id="IPR050079">
    <property type="entry name" value="DEAD_box_RNA_helicase"/>
</dbReference>
<name>A0A9D1D317_9ACTN</name>
<feature type="domain" description="Helicase ATP-binding" evidence="9">
    <location>
        <begin position="33"/>
        <end position="206"/>
    </location>
</feature>
<feature type="domain" description="DEAD-box RNA helicase Q" evidence="11">
    <location>
        <begin position="2"/>
        <end position="30"/>
    </location>
</feature>
<protein>
    <submittedName>
        <fullName evidence="12">DEAD/DEAH box helicase</fullName>
    </submittedName>
</protein>
<dbReference type="InterPro" id="IPR014001">
    <property type="entry name" value="Helicase_ATP-bd"/>
</dbReference>
<dbReference type="Gene3D" id="3.40.50.300">
    <property type="entry name" value="P-loop containing nucleotide triphosphate hydrolases"/>
    <property type="match status" value="2"/>
</dbReference>
<evidence type="ECO:0000256" key="6">
    <source>
        <dbReference type="PROSITE-ProRule" id="PRU00552"/>
    </source>
</evidence>
<dbReference type="GO" id="GO:0005524">
    <property type="term" value="F:ATP binding"/>
    <property type="evidence" value="ECO:0007669"/>
    <property type="project" value="UniProtKB-KW"/>
</dbReference>
<comment type="caution">
    <text evidence="12">The sequence shown here is derived from an EMBL/GenBank/DDBJ whole genome shotgun (WGS) entry which is preliminary data.</text>
</comment>
<gene>
    <name evidence="12" type="ORF">IAA69_00970</name>
</gene>
<dbReference type="InterPro" id="IPR011545">
    <property type="entry name" value="DEAD/DEAH_box_helicase_dom"/>
</dbReference>
<accession>A0A9D1D317</accession>
<evidence type="ECO:0000313" key="12">
    <source>
        <dbReference type="EMBL" id="HIR00841.1"/>
    </source>
</evidence>
<feature type="compositionally biased region" description="Basic and acidic residues" evidence="8">
    <location>
        <begin position="468"/>
        <end position="483"/>
    </location>
</feature>
<reference evidence="12" key="1">
    <citation type="submission" date="2020-10" db="EMBL/GenBank/DDBJ databases">
        <authorList>
            <person name="Gilroy R."/>
        </authorList>
    </citation>
    <scope>NUCLEOTIDE SEQUENCE</scope>
    <source>
        <strain evidence="12">ChiGjej1B1-2707</strain>
    </source>
</reference>
<evidence type="ECO:0000256" key="7">
    <source>
        <dbReference type="RuleBase" id="RU000492"/>
    </source>
</evidence>
<dbReference type="Pfam" id="PF00270">
    <property type="entry name" value="DEAD"/>
    <property type="match status" value="1"/>
</dbReference>
<dbReference type="PANTHER" id="PTHR47959:SF13">
    <property type="entry name" value="ATP-DEPENDENT RNA HELICASE RHLE"/>
    <property type="match status" value="1"/>
</dbReference>
<dbReference type="PROSITE" id="PS00039">
    <property type="entry name" value="DEAD_ATP_HELICASE"/>
    <property type="match status" value="1"/>
</dbReference>
<evidence type="ECO:0000256" key="3">
    <source>
        <dbReference type="ARBA" id="ARBA00022806"/>
    </source>
</evidence>
<dbReference type="EMBL" id="DVGB01000008">
    <property type="protein sequence ID" value="HIR00841.1"/>
    <property type="molecule type" value="Genomic_DNA"/>
</dbReference>
<dbReference type="InterPro" id="IPR001650">
    <property type="entry name" value="Helicase_C-like"/>
</dbReference>
<dbReference type="AlphaFoldDB" id="A0A9D1D317"/>
<dbReference type="CDD" id="cd18787">
    <property type="entry name" value="SF2_C_DEAD"/>
    <property type="match status" value="1"/>
</dbReference>
<feature type="region of interest" description="Disordered" evidence="8">
    <location>
        <begin position="385"/>
        <end position="521"/>
    </location>
</feature>
<evidence type="ECO:0000256" key="8">
    <source>
        <dbReference type="SAM" id="MobiDB-lite"/>
    </source>
</evidence>
<feature type="domain" description="Helicase C-terminal" evidence="10">
    <location>
        <begin position="217"/>
        <end position="377"/>
    </location>
</feature>
<evidence type="ECO:0000259" key="9">
    <source>
        <dbReference type="PROSITE" id="PS51192"/>
    </source>
</evidence>
<evidence type="ECO:0000259" key="10">
    <source>
        <dbReference type="PROSITE" id="PS51194"/>
    </source>
</evidence>
<proteinExistence type="inferred from homology"/>
<dbReference type="PANTHER" id="PTHR47959">
    <property type="entry name" value="ATP-DEPENDENT RNA HELICASE RHLE-RELATED"/>
    <property type="match status" value="1"/>
</dbReference>
<keyword evidence="1 7" id="KW-0547">Nucleotide-binding</keyword>
<evidence type="ECO:0000256" key="5">
    <source>
        <dbReference type="ARBA" id="ARBA00038437"/>
    </source>
</evidence>
<dbReference type="InterPro" id="IPR044742">
    <property type="entry name" value="DEAD/DEAH_RhlB"/>
</dbReference>
<feature type="compositionally biased region" description="Basic and acidic residues" evidence="8">
    <location>
        <begin position="392"/>
        <end position="409"/>
    </location>
</feature>
<comment type="similarity">
    <text evidence="5 7">Belongs to the DEAD box helicase family.</text>
</comment>
<dbReference type="SMART" id="SM00490">
    <property type="entry name" value="HELICc"/>
    <property type="match status" value="1"/>
</dbReference>
<dbReference type="PROSITE" id="PS51192">
    <property type="entry name" value="HELICASE_ATP_BIND_1"/>
    <property type="match status" value="1"/>
</dbReference>
<evidence type="ECO:0000256" key="2">
    <source>
        <dbReference type="ARBA" id="ARBA00022801"/>
    </source>
</evidence>
<keyword evidence="4 7" id="KW-0067">ATP-binding</keyword>
<evidence type="ECO:0000313" key="13">
    <source>
        <dbReference type="Proteomes" id="UP000824261"/>
    </source>
</evidence>
<feature type="short sequence motif" description="Q motif" evidence="6">
    <location>
        <begin position="2"/>
        <end position="30"/>
    </location>
</feature>
<keyword evidence="3 7" id="KW-0347">Helicase</keyword>
<dbReference type="GO" id="GO:0003724">
    <property type="term" value="F:RNA helicase activity"/>
    <property type="evidence" value="ECO:0007669"/>
    <property type="project" value="InterPro"/>
</dbReference>
<sequence length="521" mass="57702">MTDFADLGLTQSRLVAVEKLGYETPTPVQEQAIPLVLEGRDIVATAQTGTGKTAAFGLPILQRIKPNRKQKAPAALVVTPTRELAEQIENFFTTASTATRHRILTVVGGLSYTRQLRKLKEGVDVLVATPGRLIDLMDRGAADISHVQMLVLDEADRMLDMGFWPDVEKIVVATPQTGRQTMLFSATIDRQIAETVESSLSDPAFVEIAHRGETASTVEQHVIFIPHRKKPQLLRSVLERRGCMRTIVFVRTKGACDEVAQQLRQAGFRAEPIHANLSQAKRRQALERFKQNRIGVLVATDVLARGIDVSDVEHIINYDLPDVPDDYIHRIGRTGRAGKSGDALSFVSPKGQHNLKSIEKLTGQEIPVMELDDLLALPVLEEPEYNDAPAARGDRERHRGGSRSGGDRQRARRTAKQAGTNERKAGGHAKKPLHREHPAERRIREKELKELKQRAARTVAAAKGSSEAAERKDDAGRARESMRDFATTPLKPLKAKKSPEHRPGGVAAFGEAKLNRKYRNR</sequence>
<dbReference type="GO" id="GO:0003676">
    <property type="term" value="F:nucleic acid binding"/>
    <property type="evidence" value="ECO:0007669"/>
    <property type="project" value="InterPro"/>
</dbReference>
<dbReference type="PROSITE" id="PS51195">
    <property type="entry name" value="Q_MOTIF"/>
    <property type="match status" value="1"/>
</dbReference>
<dbReference type="Proteomes" id="UP000824261">
    <property type="component" value="Unassembled WGS sequence"/>
</dbReference>
<dbReference type="Pfam" id="PF00271">
    <property type="entry name" value="Helicase_C"/>
    <property type="match status" value="1"/>
</dbReference>
<evidence type="ECO:0000256" key="4">
    <source>
        <dbReference type="ARBA" id="ARBA00022840"/>
    </source>
</evidence>
<dbReference type="InterPro" id="IPR014014">
    <property type="entry name" value="RNA_helicase_DEAD_Q_motif"/>
</dbReference>
<reference evidence="12" key="2">
    <citation type="journal article" date="2021" name="PeerJ">
        <title>Extensive microbial diversity within the chicken gut microbiome revealed by metagenomics and culture.</title>
        <authorList>
            <person name="Gilroy R."/>
            <person name="Ravi A."/>
            <person name="Getino M."/>
            <person name="Pursley I."/>
            <person name="Horton D.L."/>
            <person name="Alikhan N.F."/>
            <person name="Baker D."/>
            <person name="Gharbi K."/>
            <person name="Hall N."/>
            <person name="Watson M."/>
            <person name="Adriaenssens E.M."/>
            <person name="Foster-Nyarko E."/>
            <person name="Jarju S."/>
            <person name="Secka A."/>
            <person name="Antonio M."/>
            <person name="Oren A."/>
            <person name="Chaudhuri R.R."/>
            <person name="La Ragione R."/>
            <person name="Hildebrand F."/>
            <person name="Pallen M.J."/>
        </authorList>
    </citation>
    <scope>NUCLEOTIDE SEQUENCE</scope>
    <source>
        <strain evidence="12">ChiGjej1B1-2707</strain>
    </source>
</reference>
<dbReference type="InterPro" id="IPR000629">
    <property type="entry name" value="RNA-helicase_DEAD-box_CS"/>
</dbReference>
<dbReference type="GO" id="GO:0016787">
    <property type="term" value="F:hydrolase activity"/>
    <property type="evidence" value="ECO:0007669"/>
    <property type="project" value="UniProtKB-KW"/>
</dbReference>